<dbReference type="InterPro" id="IPR012347">
    <property type="entry name" value="Ferritin-like"/>
</dbReference>
<dbReference type="Gene3D" id="1.20.1260.10">
    <property type="match status" value="1"/>
</dbReference>
<evidence type="ECO:0000313" key="3">
    <source>
        <dbReference type="Proteomes" id="UP001595445"/>
    </source>
</evidence>
<organism evidence="2 3">
    <name type="scientific">Tabrizicola soli</name>
    <dbReference type="NCBI Taxonomy" id="2185115"/>
    <lineage>
        <taxon>Bacteria</taxon>
        <taxon>Pseudomonadati</taxon>
        <taxon>Pseudomonadota</taxon>
        <taxon>Alphaproteobacteria</taxon>
        <taxon>Rhodobacterales</taxon>
        <taxon>Paracoccaceae</taxon>
        <taxon>Tabrizicola</taxon>
    </lineage>
</organism>
<reference evidence="3" key="1">
    <citation type="journal article" date="2019" name="Int. J. Syst. Evol. Microbiol.">
        <title>The Global Catalogue of Microorganisms (GCM) 10K type strain sequencing project: providing services to taxonomists for standard genome sequencing and annotation.</title>
        <authorList>
            <consortium name="The Broad Institute Genomics Platform"/>
            <consortium name="The Broad Institute Genome Sequencing Center for Infectious Disease"/>
            <person name="Wu L."/>
            <person name="Ma J."/>
        </authorList>
    </citation>
    <scope>NUCLEOTIDE SEQUENCE [LARGE SCALE GENOMIC DNA]</scope>
    <source>
        <strain evidence="3">KCTC 62102</strain>
    </source>
</reference>
<comment type="caution">
    <text evidence="2">The sequence shown here is derived from an EMBL/GenBank/DDBJ whole genome shotgun (WGS) entry which is preliminary data.</text>
</comment>
<gene>
    <name evidence="2" type="ORF">ACFOD6_05230</name>
</gene>
<feature type="domain" description="DUF2383" evidence="1">
    <location>
        <begin position="17"/>
        <end position="120"/>
    </location>
</feature>
<proteinExistence type="predicted"/>
<sequence>MPTDDDSFRPVLGEAALDSLALAHLRTLDALDGCKAMAEGAEASLRPTACRLRDLHAAHAQRLAETLARHGRTPGKAAAFDESVQRMVTASRAFLDRVDQDAMDQVRRGEEHVLATYRAAEHGVPWPVVKSLVAGMRCELEDLLAETRRP</sequence>
<dbReference type="EMBL" id="JBHRSM010000010">
    <property type="protein sequence ID" value="MFC3085447.1"/>
    <property type="molecule type" value="Genomic_DNA"/>
</dbReference>
<evidence type="ECO:0000259" key="1">
    <source>
        <dbReference type="Pfam" id="PF09537"/>
    </source>
</evidence>
<dbReference type="InterPro" id="IPR019052">
    <property type="entry name" value="DUF2383"/>
</dbReference>
<dbReference type="Proteomes" id="UP001595445">
    <property type="component" value="Unassembled WGS sequence"/>
</dbReference>
<keyword evidence="3" id="KW-1185">Reference proteome</keyword>
<dbReference type="Pfam" id="PF09537">
    <property type="entry name" value="DUF2383"/>
    <property type="match status" value="1"/>
</dbReference>
<dbReference type="RefSeq" id="WP_197644310.1">
    <property type="nucleotide sequence ID" value="NZ_JAEACP010000011.1"/>
</dbReference>
<protein>
    <submittedName>
        <fullName evidence="2">DUF2383 domain-containing protein</fullName>
    </submittedName>
</protein>
<accession>A0ABV7DQY9</accession>
<name>A0ABV7DQY9_9RHOB</name>
<evidence type="ECO:0000313" key="2">
    <source>
        <dbReference type="EMBL" id="MFC3085447.1"/>
    </source>
</evidence>